<dbReference type="RefSeq" id="WP_246403549.1">
    <property type="nucleotide sequence ID" value="NZ_BAAATF010000009.1"/>
</dbReference>
<protein>
    <submittedName>
        <fullName evidence="2">Effector-binding domain-containing protein</fullName>
    </submittedName>
</protein>
<dbReference type="EMBL" id="JACGWV010000003">
    <property type="protein sequence ID" value="MBA8811137.1"/>
    <property type="molecule type" value="Genomic_DNA"/>
</dbReference>
<dbReference type="Gene3D" id="3.20.80.10">
    <property type="entry name" value="Regulatory factor, effector binding domain"/>
    <property type="match status" value="1"/>
</dbReference>
<dbReference type="SMART" id="SM00871">
    <property type="entry name" value="AraC_E_bind"/>
    <property type="match status" value="1"/>
</dbReference>
<dbReference type="Pfam" id="PF06445">
    <property type="entry name" value="GyrI-like"/>
    <property type="match status" value="1"/>
</dbReference>
<dbReference type="InterPro" id="IPR029442">
    <property type="entry name" value="GyrI-like"/>
</dbReference>
<evidence type="ECO:0000313" key="3">
    <source>
        <dbReference type="Proteomes" id="UP000540568"/>
    </source>
</evidence>
<keyword evidence="3" id="KW-1185">Reference proteome</keyword>
<sequence length="176" mass="18957">MSRSSPGGPTLMTTYRVETRPEIPTAGITDTVTMTEIARIADRIPEIAGWIVEHGSHPAGAPYFRYHVIDMAAKLVVEVGFPVPDDAALTPSGDVTVGAIPAGRYVTTVHHGHPDGLVDATGALLRWAAAEGLTFDRHDTEAGDAWASRLEHYLTDPAEQPDMAQWDTELAFKLAD</sequence>
<proteinExistence type="predicted"/>
<dbReference type="Proteomes" id="UP000540568">
    <property type="component" value="Unassembled WGS sequence"/>
</dbReference>
<evidence type="ECO:0000313" key="2">
    <source>
        <dbReference type="EMBL" id="MBA8811137.1"/>
    </source>
</evidence>
<evidence type="ECO:0000259" key="1">
    <source>
        <dbReference type="SMART" id="SM00871"/>
    </source>
</evidence>
<gene>
    <name evidence="2" type="ORF">FHX71_005144</name>
</gene>
<comment type="caution">
    <text evidence="2">The sequence shown here is derived from an EMBL/GenBank/DDBJ whole genome shotgun (WGS) entry which is preliminary data.</text>
</comment>
<accession>A0A7W3PGX0</accession>
<name>A0A7W3PGX0_9MICO</name>
<dbReference type="SUPFAM" id="SSF55136">
    <property type="entry name" value="Probable bacterial effector-binding domain"/>
    <property type="match status" value="1"/>
</dbReference>
<dbReference type="InterPro" id="IPR010499">
    <property type="entry name" value="AraC_E-bd"/>
</dbReference>
<dbReference type="InterPro" id="IPR011256">
    <property type="entry name" value="Reg_factor_effector_dom_sf"/>
</dbReference>
<organism evidence="2 3">
    <name type="scientific">Promicromonospora sukumoe</name>
    <dbReference type="NCBI Taxonomy" id="88382"/>
    <lineage>
        <taxon>Bacteria</taxon>
        <taxon>Bacillati</taxon>
        <taxon>Actinomycetota</taxon>
        <taxon>Actinomycetes</taxon>
        <taxon>Micrococcales</taxon>
        <taxon>Promicromonosporaceae</taxon>
        <taxon>Promicromonospora</taxon>
    </lineage>
</organism>
<dbReference type="AlphaFoldDB" id="A0A7W3PGX0"/>
<reference evidence="2 3" key="1">
    <citation type="submission" date="2020-07" db="EMBL/GenBank/DDBJ databases">
        <title>Sequencing the genomes of 1000 actinobacteria strains.</title>
        <authorList>
            <person name="Klenk H.-P."/>
        </authorList>
    </citation>
    <scope>NUCLEOTIDE SEQUENCE [LARGE SCALE GENOMIC DNA]</scope>
    <source>
        <strain evidence="2 3">DSM 44121</strain>
    </source>
</reference>
<feature type="domain" description="AraC effector-binding" evidence="1">
    <location>
        <begin position="13"/>
        <end position="175"/>
    </location>
</feature>